<dbReference type="InterPro" id="IPR000620">
    <property type="entry name" value="EamA_dom"/>
</dbReference>
<dbReference type="InterPro" id="IPR030184">
    <property type="entry name" value="WAT1-related"/>
</dbReference>
<keyword evidence="3 6" id="KW-0812">Transmembrane</keyword>
<evidence type="ECO:0000256" key="1">
    <source>
        <dbReference type="ARBA" id="ARBA00004141"/>
    </source>
</evidence>
<dbReference type="Gramene" id="Solyc11g005410.2.1">
    <property type="protein sequence ID" value="Solyc11g005410.2.1"/>
    <property type="gene ID" value="Solyc11g005410.2"/>
</dbReference>
<dbReference type="OMA" id="YAFIRER"/>
<comment type="similarity">
    <text evidence="2 6">Belongs to the drug/metabolite transporter (DMT) superfamily. Plant drug/metabolite exporter (P-DME) (TC 2.A.7.4) family.</text>
</comment>
<dbReference type="SUPFAM" id="SSF103481">
    <property type="entry name" value="Multidrug resistance efflux transporter EmrE"/>
    <property type="match status" value="2"/>
</dbReference>
<dbReference type="InterPro" id="IPR037185">
    <property type="entry name" value="EmrE-like"/>
</dbReference>
<reference evidence="8" key="2">
    <citation type="submission" date="2019-01" db="UniProtKB">
        <authorList>
            <consortium name="EnsemblPlants"/>
        </authorList>
    </citation>
    <scope>IDENTIFICATION</scope>
    <source>
        <strain evidence="8">cv. Heinz 1706</strain>
    </source>
</reference>
<feature type="domain" description="EamA" evidence="7">
    <location>
        <begin position="5"/>
        <end position="146"/>
    </location>
</feature>
<organism evidence="8">
    <name type="scientific">Solanum lycopersicum</name>
    <name type="common">Tomato</name>
    <name type="synonym">Lycopersicon esculentum</name>
    <dbReference type="NCBI Taxonomy" id="4081"/>
    <lineage>
        <taxon>Eukaryota</taxon>
        <taxon>Viridiplantae</taxon>
        <taxon>Streptophyta</taxon>
        <taxon>Embryophyta</taxon>
        <taxon>Tracheophyta</taxon>
        <taxon>Spermatophyta</taxon>
        <taxon>Magnoliopsida</taxon>
        <taxon>eudicotyledons</taxon>
        <taxon>Gunneridae</taxon>
        <taxon>Pentapetalae</taxon>
        <taxon>asterids</taxon>
        <taxon>lamiids</taxon>
        <taxon>Solanales</taxon>
        <taxon>Solanaceae</taxon>
        <taxon>Solanoideae</taxon>
        <taxon>Solaneae</taxon>
        <taxon>Solanum</taxon>
        <taxon>Solanum subgen. Lycopersicon</taxon>
    </lineage>
</organism>
<feature type="transmembrane region" description="Helical" evidence="6">
    <location>
        <begin position="34"/>
        <end position="56"/>
    </location>
</feature>
<evidence type="ECO:0000256" key="6">
    <source>
        <dbReference type="RuleBase" id="RU363077"/>
    </source>
</evidence>
<keyword evidence="4 6" id="KW-1133">Transmembrane helix</keyword>
<protein>
    <recommendedName>
        <fullName evidence="6">WAT1-related protein</fullName>
    </recommendedName>
</protein>
<evidence type="ECO:0000256" key="3">
    <source>
        <dbReference type="ARBA" id="ARBA00022692"/>
    </source>
</evidence>
<gene>
    <name evidence="8" type="primary">LOC104644444</name>
</gene>
<proteinExistence type="inferred from homology"/>
<feature type="transmembrane region" description="Helical" evidence="6">
    <location>
        <begin position="252"/>
        <end position="269"/>
    </location>
</feature>
<comment type="subcellular location">
    <subcellularLocation>
        <location evidence="1 6">Membrane</location>
        <topology evidence="1 6">Multi-pass membrane protein</topology>
    </subcellularLocation>
</comment>
<dbReference type="GeneID" id="104644444"/>
<dbReference type="KEGG" id="sly:104644444"/>
<feature type="transmembrane region" description="Helical" evidence="6">
    <location>
        <begin position="302"/>
        <end position="320"/>
    </location>
</feature>
<dbReference type="GO" id="GO:0005886">
    <property type="term" value="C:plasma membrane"/>
    <property type="evidence" value="ECO:0000318"/>
    <property type="project" value="GO_Central"/>
</dbReference>
<dbReference type="Pfam" id="PF00892">
    <property type="entry name" value="EamA"/>
    <property type="match status" value="2"/>
</dbReference>
<dbReference type="RefSeq" id="XP_010312463.1">
    <property type="nucleotide sequence ID" value="XM_010314161.4"/>
</dbReference>
<reference evidence="8" key="1">
    <citation type="journal article" date="2012" name="Nature">
        <title>The tomato genome sequence provides insights into fleshy fruit evolution.</title>
        <authorList>
            <consortium name="Tomato Genome Consortium"/>
        </authorList>
    </citation>
    <scope>NUCLEOTIDE SEQUENCE [LARGE SCALE GENOMIC DNA]</scope>
    <source>
        <strain evidence="8">cv. Heinz 1706</strain>
    </source>
</reference>
<evidence type="ECO:0000256" key="4">
    <source>
        <dbReference type="ARBA" id="ARBA00022989"/>
    </source>
</evidence>
<evidence type="ECO:0000259" key="7">
    <source>
        <dbReference type="Pfam" id="PF00892"/>
    </source>
</evidence>
<feature type="transmembrane region" description="Helical" evidence="6">
    <location>
        <begin position="68"/>
        <end position="88"/>
    </location>
</feature>
<feature type="transmembrane region" description="Helical" evidence="6">
    <location>
        <begin position="213"/>
        <end position="232"/>
    </location>
</feature>
<dbReference type="AlphaFoldDB" id="A0A3Q7INR9"/>
<evidence type="ECO:0000313" key="8">
    <source>
        <dbReference type="EnsemblPlants" id="Solyc11g005410.2.1"/>
    </source>
</evidence>
<feature type="domain" description="EamA" evidence="7">
    <location>
        <begin position="183"/>
        <end position="320"/>
    </location>
</feature>
<feature type="transmembrane region" description="Helical" evidence="6">
    <location>
        <begin position="276"/>
        <end position="296"/>
    </location>
</feature>
<evidence type="ECO:0000256" key="5">
    <source>
        <dbReference type="ARBA" id="ARBA00023136"/>
    </source>
</evidence>
<feature type="transmembrane region" description="Helical" evidence="6">
    <location>
        <begin position="182"/>
        <end position="201"/>
    </location>
</feature>
<dbReference type="PaxDb" id="4081-Solyc11g005410.1.1"/>
<sequence>MTTMKTVILMVLSQIASGSVNIFYKVAVADGMKVQIMVFYRLFFATAFMVPLAFIIERKRRPRLTWTILLQGVINGLLGAALGSNLYAESLIFTTATFSSAMSNLTPAVTLILAVLIGMEKLDIYRVAGQAKLFGTLLGIGGALILNLYKGMKIPLPSMNIHLLHNTNDTATTAQHAAYNDIWGSILAFLSCASYASWLIFQGRMRQRYPMYSNTALMCFCGAIQAGIYAFIRERDLSAWKLGCNIRLFTPAYSGIVSSGLGVTVVAWCTKQKGPLYVSSFYPLALIFVAIVGTIVLPEDLYLGSLIGSVFIVIGLYVMLWGTAKENTVAAAEALKHNDNGVIEIISYAGINQATAAVVPEFKTDDIIIPTSTAAHQEP</sequence>
<feature type="transmembrane region" description="Helical" evidence="6">
    <location>
        <begin position="100"/>
        <end position="119"/>
    </location>
</feature>
<dbReference type="Proteomes" id="UP000004994">
    <property type="component" value="Chromosome 11"/>
</dbReference>
<feature type="transmembrane region" description="Helical" evidence="6">
    <location>
        <begin position="131"/>
        <end position="149"/>
    </location>
</feature>
<dbReference type="OrthoDB" id="1728340at2759"/>
<dbReference type="GO" id="GO:0022857">
    <property type="term" value="F:transmembrane transporter activity"/>
    <property type="evidence" value="ECO:0007669"/>
    <property type="project" value="InterPro"/>
</dbReference>
<keyword evidence="9" id="KW-1185">Reference proteome</keyword>
<dbReference type="EnsemblPlants" id="Solyc11g005410.2.1">
    <property type="protein sequence ID" value="Solyc11g005410.2.1"/>
    <property type="gene ID" value="Solyc11g005410.2"/>
</dbReference>
<name>A0A3Q7INR9_SOLLC</name>
<evidence type="ECO:0000313" key="9">
    <source>
        <dbReference type="Proteomes" id="UP000004994"/>
    </source>
</evidence>
<keyword evidence="5 6" id="KW-0472">Membrane</keyword>
<evidence type="ECO:0000256" key="2">
    <source>
        <dbReference type="ARBA" id="ARBA00007635"/>
    </source>
</evidence>
<dbReference type="PANTHER" id="PTHR31218">
    <property type="entry name" value="WAT1-RELATED PROTEIN"/>
    <property type="match status" value="1"/>
</dbReference>
<dbReference type="InParanoid" id="A0A3Q7INR9"/>
<accession>A0A3Q7INR9</accession>